<dbReference type="Proteomes" id="UP000044602">
    <property type="component" value="Unassembled WGS sequence"/>
</dbReference>
<evidence type="ECO:0000256" key="2">
    <source>
        <dbReference type="ARBA" id="ARBA00022692"/>
    </source>
</evidence>
<dbReference type="SUPFAM" id="SSF103473">
    <property type="entry name" value="MFS general substrate transporter"/>
    <property type="match status" value="1"/>
</dbReference>
<feature type="transmembrane region" description="Helical" evidence="11">
    <location>
        <begin position="772"/>
        <end position="793"/>
    </location>
</feature>
<name>A0A0G4M958_VERLO</name>
<reference evidence="14" key="1">
    <citation type="submission" date="2015-05" db="EMBL/GenBank/DDBJ databases">
        <authorList>
            <person name="Fogelqvist Johan"/>
        </authorList>
    </citation>
    <scope>NUCLEOTIDE SEQUENCE [LARGE SCALE GENOMIC DNA]</scope>
</reference>
<dbReference type="InterPro" id="IPR011701">
    <property type="entry name" value="MFS"/>
</dbReference>
<evidence type="ECO:0000259" key="12">
    <source>
        <dbReference type="PROSITE" id="PS50850"/>
    </source>
</evidence>
<dbReference type="Pfam" id="PF07690">
    <property type="entry name" value="MFS_1"/>
    <property type="match status" value="1"/>
</dbReference>
<comment type="subcellular location">
    <subcellularLocation>
        <location evidence="1">Membrane</location>
        <topology evidence="1">Multi-pass membrane protein</topology>
    </subcellularLocation>
</comment>
<dbReference type="InterPro" id="IPR002867">
    <property type="entry name" value="IBR_dom"/>
</dbReference>
<dbReference type="CDD" id="cd14688">
    <property type="entry name" value="bZIP_YAP"/>
    <property type="match status" value="1"/>
</dbReference>
<feature type="transmembrane region" description="Helical" evidence="11">
    <location>
        <begin position="922"/>
        <end position="943"/>
    </location>
</feature>
<dbReference type="CDD" id="cd22584">
    <property type="entry name" value="Rcat_RBR_unk"/>
    <property type="match status" value="1"/>
</dbReference>
<feature type="domain" description="Major facilitator superfamily (MFS) profile" evidence="12">
    <location>
        <begin position="656"/>
        <end position="1124"/>
    </location>
</feature>
<feature type="region of interest" description="Disordered" evidence="10">
    <location>
        <begin position="1"/>
        <end position="46"/>
    </location>
</feature>
<evidence type="ECO:0000256" key="3">
    <source>
        <dbReference type="ARBA" id="ARBA00022723"/>
    </source>
</evidence>
<dbReference type="GO" id="GO:0008270">
    <property type="term" value="F:zinc ion binding"/>
    <property type="evidence" value="ECO:0007669"/>
    <property type="project" value="UniProtKB-KW"/>
</dbReference>
<feature type="region of interest" description="Disordered" evidence="10">
    <location>
        <begin position="308"/>
        <end position="335"/>
    </location>
</feature>
<feature type="transmembrane region" description="Helical" evidence="11">
    <location>
        <begin position="748"/>
        <end position="766"/>
    </location>
</feature>
<dbReference type="STRING" id="100787.A0A0G4M958"/>
<keyword evidence="9" id="KW-0175">Coiled coil</keyword>
<keyword evidence="2 11" id="KW-0812">Transmembrane</keyword>
<organism evidence="13 14">
    <name type="scientific">Verticillium longisporum</name>
    <name type="common">Verticillium dahliae var. longisporum</name>
    <dbReference type="NCBI Taxonomy" id="100787"/>
    <lineage>
        <taxon>Eukaryota</taxon>
        <taxon>Fungi</taxon>
        <taxon>Dikarya</taxon>
        <taxon>Ascomycota</taxon>
        <taxon>Pezizomycotina</taxon>
        <taxon>Sordariomycetes</taxon>
        <taxon>Hypocreomycetidae</taxon>
        <taxon>Glomerellales</taxon>
        <taxon>Plectosphaerellaceae</taxon>
        <taxon>Verticillium</taxon>
    </lineage>
</organism>
<dbReference type="PROSITE" id="PS50850">
    <property type="entry name" value="MFS"/>
    <property type="match status" value="1"/>
</dbReference>
<keyword evidence="14" id="KW-1185">Reference proteome</keyword>
<feature type="compositionally biased region" description="Low complexity" evidence="10">
    <location>
        <begin position="29"/>
        <end position="43"/>
    </location>
</feature>
<feature type="compositionally biased region" description="Low complexity" evidence="10">
    <location>
        <begin position="319"/>
        <end position="330"/>
    </location>
</feature>
<dbReference type="Gene3D" id="1.20.1250.20">
    <property type="entry name" value="MFS general substrate transporter like domains"/>
    <property type="match status" value="1"/>
</dbReference>
<keyword evidence="7 11" id="KW-1133">Transmembrane helix</keyword>
<protein>
    <recommendedName>
        <fullName evidence="12">Major facilitator superfamily (MFS) profile domain-containing protein</fullName>
    </recommendedName>
</protein>
<evidence type="ECO:0000256" key="7">
    <source>
        <dbReference type="ARBA" id="ARBA00022989"/>
    </source>
</evidence>
<evidence type="ECO:0000256" key="9">
    <source>
        <dbReference type="SAM" id="Coils"/>
    </source>
</evidence>
<feature type="coiled-coil region" evidence="9">
    <location>
        <begin position="480"/>
        <end position="521"/>
    </location>
</feature>
<keyword evidence="4" id="KW-0863">Zinc-finger</keyword>
<dbReference type="GO" id="GO:0005886">
    <property type="term" value="C:plasma membrane"/>
    <property type="evidence" value="ECO:0007669"/>
    <property type="project" value="TreeGrafter"/>
</dbReference>
<proteinExistence type="predicted"/>
<dbReference type="InterPro" id="IPR036259">
    <property type="entry name" value="MFS_trans_sf"/>
</dbReference>
<keyword evidence="8 11" id="KW-0472">Membrane</keyword>
<evidence type="ECO:0000313" key="13">
    <source>
        <dbReference type="EMBL" id="CRK30809.1"/>
    </source>
</evidence>
<evidence type="ECO:0000256" key="10">
    <source>
        <dbReference type="SAM" id="MobiDB-lite"/>
    </source>
</evidence>
<evidence type="ECO:0000256" key="4">
    <source>
        <dbReference type="ARBA" id="ARBA00022771"/>
    </source>
</evidence>
<feature type="transmembrane region" description="Helical" evidence="11">
    <location>
        <begin position="805"/>
        <end position="829"/>
    </location>
</feature>
<feature type="compositionally biased region" description="Basic and acidic residues" evidence="10">
    <location>
        <begin position="308"/>
        <end position="318"/>
    </location>
</feature>
<evidence type="ECO:0000256" key="5">
    <source>
        <dbReference type="ARBA" id="ARBA00022786"/>
    </source>
</evidence>
<feature type="region of interest" description="Disordered" evidence="10">
    <location>
        <begin position="83"/>
        <end position="104"/>
    </location>
</feature>
<feature type="transmembrane region" description="Helical" evidence="11">
    <location>
        <begin position="835"/>
        <end position="855"/>
    </location>
</feature>
<dbReference type="PANTHER" id="PTHR23502">
    <property type="entry name" value="MAJOR FACILITATOR SUPERFAMILY"/>
    <property type="match status" value="1"/>
</dbReference>
<dbReference type="AlphaFoldDB" id="A0A0G4M958"/>
<evidence type="ECO:0000313" key="14">
    <source>
        <dbReference type="Proteomes" id="UP000044602"/>
    </source>
</evidence>
<feature type="transmembrane region" description="Helical" evidence="11">
    <location>
        <begin position="1004"/>
        <end position="1025"/>
    </location>
</feature>
<dbReference type="SUPFAM" id="SSF57850">
    <property type="entry name" value="RING/U-box"/>
    <property type="match status" value="1"/>
</dbReference>
<feature type="compositionally biased region" description="Pro residues" evidence="10">
    <location>
        <begin position="12"/>
        <end position="28"/>
    </location>
</feature>
<feature type="transmembrane region" description="Helical" evidence="11">
    <location>
        <begin position="1031"/>
        <end position="1057"/>
    </location>
</feature>
<accession>A0A0G4M958</accession>
<evidence type="ECO:0000256" key="8">
    <source>
        <dbReference type="ARBA" id="ARBA00023136"/>
    </source>
</evidence>
<dbReference type="Gene3D" id="1.20.120.1750">
    <property type="match status" value="1"/>
</dbReference>
<dbReference type="InterPro" id="IPR020846">
    <property type="entry name" value="MFS_dom"/>
</dbReference>
<evidence type="ECO:0000256" key="11">
    <source>
        <dbReference type="SAM" id="Phobius"/>
    </source>
</evidence>
<gene>
    <name evidence="13" type="ORF">BN1708_005251</name>
</gene>
<sequence>SAPWGRSLACPPRRPTPRPAPPTTPPVRPNSTTLTTSTMFSTFPVPRLKPPSKGICSLKQPRWASNFQSTCCQLIRSATPLAPSRKARPSLPTMRAPFSSTSSASASTALTSRSLLVDNNDSEASLKVDSAKRAKNTSFTYYDRYLTQIDPNLDQPKFLKSHSVELPDNSAQSLFSVSTRRSFINIKEGLRRIRRKKKTASGLDRPMNCDTRVCIMCKRNAHPIGKECPEDWELNEVLKMGEKSGWRRCYKCRALVELAQGCTHMTCRCKAQFCYICGAIWNPTVGCPNFCDGTEELERRQIEEQARTAELDAEKAARDAAAAAEAAQTAEAERRMREHPAFLALQADVLAQRQRFQDFVNEKRWHMEMRHGEKKAATAARHTDQTEKMEERHAKTASHLDERQIEAEMELRMTLQQSENSVKIRLKHMEAYCEGLGHGLDSELPKRVVTERDLQELGQQYNLRDGMARLHQSKINVLRDRQAKRMEELLERQANELEKLADRKEQELEALASDFAQEEDELAQVFSERKRMMLRVWSLRLEVLRNELEDKDGLAYVAVGFPPWSGDYSIRDDAAHATRIGTANMNYDQRFSESTEKLAPLARIESPDALVVGTTQLFEGGRIRYIPMPTPDPKDPLNLPNWRKWLAIGALCFFGALALAAEAIVGALVPVFVLEYAGIDPKILSQIDINLLVPPGQVNLNPLDILSGLGGPPLSKVALLASLPLLVNGISSYFLVPLSIAIGRRPVLLLAGACAWAGGLWAGFSTSLNSHIAARCFQGLGAGAVEALIPLIVQDFMFIHQRNKAIASIGASQGLIIVSLGIASPIIVARLDWRFIYYLTSGAAILAWIGIIFLVPETRWVRSTDELAGKEVYLLQPGETRPRLDVAAFGPRTNQTDFGILHCGIEWNLASKSVWETLKTTLFPNVLWVIAINSLLVSIQGAAGQVGSSVFIAAGWDFEKLGFTVVPLVIASPFVWIFGGYVADLISNAHARRNGGRREPEAHLISLIFPLVAGIVGAFLFGYAAQNIRTLPSIVVLVAIFFIGFGFLTANTIFAVYLVESYPQFAGPVLVNVSSIRLIIGFAMSFRVTDWIQDLGFMVNFAIYSGALAAVALLLPAMYIYGKRIRVWTGGRLEARVVNNVDDDKDWKTDVGRS</sequence>
<feature type="region of interest" description="Disordered" evidence="10">
    <location>
        <begin position="369"/>
        <end position="399"/>
    </location>
</feature>
<feature type="transmembrane region" description="Helical" evidence="11">
    <location>
        <begin position="1101"/>
        <end position="1122"/>
    </location>
</feature>
<feature type="non-terminal residue" evidence="13">
    <location>
        <position position="1"/>
    </location>
</feature>
<dbReference type="GO" id="GO:0022857">
    <property type="term" value="F:transmembrane transporter activity"/>
    <property type="evidence" value="ECO:0007669"/>
    <property type="project" value="InterPro"/>
</dbReference>
<keyword evidence="6" id="KW-0862">Zinc</keyword>
<feature type="transmembrane region" description="Helical" evidence="11">
    <location>
        <begin position="1069"/>
        <end position="1089"/>
    </location>
</feature>
<evidence type="ECO:0000256" key="6">
    <source>
        <dbReference type="ARBA" id="ARBA00022833"/>
    </source>
</evidence>
<feature type="transmembrane region" description="Helical" evidence="11">
    <location>
        <begin position="717"/>
        <end position="736"/>
    </location>
</feature>
<evidence type="ECO:0000256" key="1">
    <source>
        <dbReference type="ARBA" id="ARBA00004141"/>
    </source>
</evidence>
<dbReference type="EMBL" id="CVQH01021529">
    <property type="protein sequence ID" value="CRK30809.1"/>
    <property type="molecule type" value="Genomic_DNA"/>
</dbReference>
<keyword evidence="3" id="KW-0479">Metal-binding</keyword>
<dbReference type="Pfam" id="PF01485">
    <property type="entry name" value="IBR"/>
    <property type="match status" value="1"/>
</dbReference>
<dbReference type="PANTHER" id="PTHR23502:SF164">
    <property type="entry name" value="MAJOR FACILITATOR SUPERFAMILY (MFS) PROFILE DOMAIN-CONTAINING PROTEIN"/>
    <property type="match status" value="1"/>
</dbReference>
<keyword evidence="5" id="KW-0833">Ubl conjugation pathway</keyword>
<feature type="transmembrane region" description="Helical" evidence="11">
    <location>
        <begin position="963"/>
        <end position="983"/>
    </location>
</feature>